<dbReference type="GO" id="GO:0070273">
    <property type="term" value="F:phosphatidylinositol-4-phosphate binding"/>
    <property type="evidence" value="ECO:0007669"/>
    <property type="project" value="TreeGrafter"/>
</dbReference>
<dbReference type="GO" id="GO:0043325">
    <property type="term" value="F:phosphatidylinositol-3,4-bisphosphate binding"/>
    <property type="evidence" value="ECO:0007669"/>
    <property type="project" value="TreeGrafter"/>
</dbReference>
<organism evidence="2 3">
    <name type="scientific">Varroa destructor</name>
    <name type="common">Honeybee mite</name>
    <dbReference type="NCBI Taxonomy" id="109461"/>
    <lineage>
        <taxon>Eukaryota</taxon>
        <taxon>Metazoa</taxon>
        <taxon>Ecdysozoa</taxon>
        <taxon>Arthropoda</taxon>
        <taxon>Chelicerata</taxon>
        <taxon>Arachnida</taxon>
        <taxon>Acari</taxon>
        <taxon>Parasitiformes</taxon>
        <taxon>Mesostigmata</taxon>
        <taxon>Gamasina</taxon>
        <taxon>Dermanyssoidea</taxon>
        <taxon>Varroidae</taxon>
        <taxon>Varroa</taxon>
    </lineage>
</organism>
<dbReference type="GO" id="GO:0005546">
    <property type="term" value="F:phosphatidylinositol-4,5-bisphosphate binding"/>
    <property type="evidence" value="ECO:0007669"/>
    <property type="project" value="TreeGrafter"/>
</dbReference>
<feature type="compositionally biased region" description="Low complexity" evidence="1">
    <location>
        <begin position="732"/>
        <end position="772"/>
    </location>
</feature>
<dbReference type="OrthoDB" id="2152335at2759"/>
<evidence type="ECO:0000313" key="3">
    <source>
        <dbReference type="Proteomes" id="UP000594260"/>
    </source>
</evidence>
<dbReference type="SUPFAM" id="SSF46966">
    <property type="entry name" value="Spectrin repeat"/>
    <property type="match status" value="1"/>
</dbReference>
<sequence length="829" mass="91119">MLALGERLKRVSVLGPLGTAGASKAASDKDKLTAASGGYQQEIYSYPAGDLRRVSTLRTRTFGAPVSCSRDYRCNEDFGLAETGPGATEIVELLRRRLAVLSGGEDKRGGPVVTVFAPKDDFNTNDLKQTLHFLKDLIGYEERSSGISVLLEGSPILTRCLDEVIGAVQNVFGDCLHAIYVYAIHGLWHHKSRSSPDIRKALQDNSGALLSYMTQQKLFKVISPFQLTNEFGGTLEYNHLAWLERQLAIEKFLRDARIIRKHADATIQTCEARLDAEGPTPTSVEEIRRNCVSMVNVIHTTYVNGQRLLLSLQSETEGSLSQCGKGALKQNASQLRCIKTVLDSVTSIKTAFELRWTTLHGALCQISNMQRFIQESAEVVAWVDSEGERLLTEGNTLVGMTLEEALVRRKHMHQVALLAMDCYARYSQLKSLAHHLLREANPDTTTVESTMQKLDATCQVFATKVDARRRISELAVVFHQAFEQTNKLAKDIERRVCAGNSSSASGSDPVGSAGESACDSSNSDGCSVVDEDDPPAGNELHLQLQGLANPGGHITQEAHKTILELDDTSAVLNSSLDDFKRVSIAFKKSLQNRDFELAQPMVQRMCAAITKEVDSAKALIEIKRNHLVQTVQLLSCEQDAKQSVSWLDDLCLAAQNALESDSGIEEQTTRLKHDKMDTTAKEAYEYGRRLLDTAVKLRKECKYKTGPSIRIADQLFNAWIRYLNVTKGGRSSGSQSSSTAGSSPSSSPITSKVPLRNTLSSNSNGTRSNNNNKQPMATSAIRQQRRSAFFPPPPPPPPPQPPLQAITTNNNNNTPQRRLQSFHSCSSLV</sequence>
<dbReference type="Gene3D" id="1.20.58.60">
    <property type="match status" value="1"/>
</dbReference>
<dbReference type="Proteomes" id="UP000594260">
    <property type="component" value="Unplaced"/>
</dbReference>
<name>A0A7M7K655_VARDE</name>
<feature type="compositionally biased region" description="Polar residues" evidence="1">
    <location>
        <begin position="773"/>
        <end position="782"/>
    </location>
</feature>
<dbReference type="GO" id="GO:0032266">
    <property type="term" value="F:phosphatidylinositol-3-phosphate binding"/>
    <property type="evidence" value="ECO:0007669"/>
    <property type="project" value="TreeGrafter"/>
</dbReference>
<dbReference type="InParanoid" id="A0A7M7K655"/>
<feature type="compositionally biased region" description="Pro residues" evidence="1">
    <location>
        <begin position="790"/>
        <end position="802"/>
    </location>
</feature>
<proteinExistence type="predicted"/>
<dbReference type="GO" id="GO:0080025">
    <property type="term" value="F:phosphatidylinositol-3,5-bisphosphate binding"/>
    <property type="evidence" value="ECO:0007669"/>
    <property type="project" value="TreeGrafter"/>
</dbReference>
<feature type="region of interest" description="Disordered" evidence="1">
    <location>
        <begin position="499"/>
        <end position="537"/>
    </location>
</feature>
<dbReference type="PANTHER" id="PTHR46607">
    <property type="entry name" value="SEC14 DOMAIN AND SPECTRIN REPEAT-CONTAINING PROTEIN 1"/>
    <property type="match status" value="1"/>
</dbReference>
<dbReference type="GO" id="GO:0010314">
    <property type="term" value="F:phosphatidylinositol-5-phosphate binding"/>
    <property type="evidence" value="ECO:0007669"/>
    <property type="project" value="TreeGrafter"/>
</dbReference>
<dbReference type="RefSeq" id="XP_022662238.1">
    <property type="nucleotide sequence ID" value="XM_022806503.1"/>
</dbReference>
<dbReference type="AlphaFoldDB" id="A0A7M7K655"/>
<reference evidence="2" key="1">
    <citation type="submission" date="2021-01" db="UniProtKB">
        <authorList>
            <consortium name="EnsemblMetazoa"/>
        </authorList>
    </citation>
    <scope>IDENTIFICATION</scope>
</reference>
<dbReference type="EnsemblMetazoa" id="XM_022806504">
    <property type="protein sequence ID" value="XP_022662239"/>
    <property type="gene ID" value="LOC111250773"/>
</dbReference>
<feature type="compositionally biased region" description="Polar residues" evidence="1">
    <location>
        <begin position="815"/>
        <end position="829"/>
    </location>
</feature>
<evidence type="ECO:0000256" key="1">
    <source>
        <dbReference type="SAM" id="MobiDB-lite"/>
    </source>
</evidence>
<feature type="compositionally biased region" description="Low complexity" evidence="1">
    <location>
        <begin position="499"/>
        <end position="514"/>
    </location>
</feature>
<feature type="region of interest" description="Disordered" evidence="1">
    <location>
        <begin position="728"/>
        <end position="829"/>
    </location>
</feature>
<evidence type="ECO:0000313" key="2">
    <source>
        <dbReference type="EnsemblMetazoa" id="XP_022662238"/>
    </source>
</evidence>
<protein>
    <submittedName>
        <fullName evidence="2">Uncharacterized protein</fullName>
    </submittedName>
</protein>
<dbReference type="KEGG" id="vde:111250773"/>
<accession>A0A7M7K655</accession>
<dbReference type="GeneID" id="111250773"/>
<dbReference type="RefSeq" id="XP_022662239.1">
    <property type="nucleotide sequence ID" value="XM_022806504.1"/>
</dbReference>
<dbReference type="PANTHER" id="PTHR46607:SF1">
    <property type="entry name" value="SEC14 DOMAIN AND SPECTRIN REPEAT-CONTAINING PROTEIN 1"/>
    <property type="match status" value="1"/>
</dbReference>
<dbReference type="OMA" id="SCDEPIT"/>
<keyword evidence="3" id="KW-1185">Reference proteome</keyword>
<dbReference type="EnsemblMetazoa" id="XM_022806503">
    <property type="protein sequence ID" value="XP_022662238"/>
    <property type="gene ID" value="LOC111250773"/>
</dbReference>